<dbReference type="SUPFAM" id="SSF48452">
    <property type="entry name" value="TPR-like"/>
    <property type="match status" value="1"/>
</dbReference>
<dbReference type="EMBL" id="JARJLG010000118">
    <property type="protein sequence ID" value="KAJ7742344.1"/>
    <property type="molecule type" value="Genomic_DNA"/>
</dbReference>
<evidence type="ECO:0000313" key="3">
    <source>
        <dbReference type="Proteomes" id="UP001215280"/>
    </source>
</evidence>
<reference evidence="2" key="1">
    <citation type="submission" date="2023-03" db="EMBL/GenBank/DDBJ databases">
        <title>Massive genome expansion in bonnet fungi (Mycena s.s.) driven by repeated elements and novel gene families across ecological guilds.</title>
        <authorList>
            <consortium name="Lawrence Berkeley National Laboratory"/>
            <person name="Harder C.B."/>
            <person name="Miyauchi S."/>
            <person name="Viragh M."/>
            <person name="Kuo A."/>
            <person name="Thoen E."/>
            <person name="Andreopoulos B."/>
            <person name="Lu D."/>
            <person name="Skrede I."/>
            <person name="Drula E."/>
            <person name="Henrissat B."/>
            <person name="Morin E."/>
            <person name="Kohler A."/>
            <person name="Barry K."/>
            <person name="LaButti K."/>
            <person name="Morin E."/>
            <person name="Salamov A."/>
            <person name="Lipzen A."/>
            <person name="Mereny Z."/>
            <person name="Hegedus B."/>
            <person name="Baldrian P."/>
            <person name="Stursova M."/>
            <person name="Weitz H."/>
            <person name="Taylor A."/>
            <person name="Grigoriev I.V."/>
            <person name="Nagy L.G."/>
            <person name="Martin F."/>
            <person name="Kauserud H."/>
        </authorList>
    </citation>
    <scope>NUCLEOTIDE SEQUENCE</scope>
    <source>
        <strain evidence="2">CBHHK188m</strain>
    </source>
</reference>
<comment type="caution">
    <text evidence="2">The sequence shown here is derived from an EMBL/GenBank/DDBJ whole genome shotgun (WGS) entry which is preliminary data.</text>
</comment>
<keyword evidence="3" id="KW-1185">Reference proteome</keyword>
<dbReference type="Pfam" id="PF12770">
    <property type="entry name" value="CHAT"/>
    <property type="match status" value="1"/>
</dbReference>
<proteinExistence type="predicted"/>
<evidence type="ECO:0000259" key="1">
    <source>
        <dbReference type="Pfam" id="PF12770"/>
    </source>
</evidence>
<evidence type="ECO:0000313" key="2">
    <source>
        <dbReference type="EMBL" id="KAJ7742344.1"/>
    </source>
</evidence>
<dbReference type="Gene3D" id="1.25.40.10">
    <property type="entry name" value="Tetratricopeptide repeat domain"/>
    <property type="match status" value="1"/>
</dbReference>
<dbReference type="InterPro" id="IPR011990">
    <property type="entry name" value="TPR-like_helical_dom_sf"/>
</dbReference>
<gene>
    <name evidence="2" type="ORF">DFH07DRAFT_750538</name>
</gene>
<organism evidence="2 3">
    <name type="scientific">Mycena maculata</name>
    <dbReference type="NCBI Taxonomy" id="230809"/>
    <lineage>
        <taxon>Eukaryota</taxon>
        <taxon>Fungi</taxon>
        <taxon>Dikarya</taxon>
        <taxon>Basidiomycota</taxon>
        <taxon>Agaricomycotina</taxon>
        <taxon>Agaricomycetes</taxon>
        <taxon>Agaricomycetidae</taxon>
        <taxon>Agaricales</taxon>
        <taxon>Marasmiineae</taxon>
        <taxon>Mycenaceae</taxon>
        <taxon>Mycena</taxon>
    </lineage>
</organism>
<accession>A0AAD7N334</accession>
<dbReference type="AlphaFoldDB" id="A0AAD7N334"/>
<dbReference type="Proteomes" id="UP001215280">
    <property type="component" value="Unassembled WGS sequence"/>
</dbReference>
<protein>
    <submittedName>
        <fullName evidence="2">CHAT domain-containing protein</fullName>
    </submittedName>
</protein>
<name>A0AAD7N334_9AGAR</name>
<dbReference type="PANTHER" id="PTHR19959">
    <property type="entry name" value="KINESIN LIGHT CHAIN"/>
    <property type="match status" value="1"/>
</dbReference>
<dbReference type="InterPro" id="IPR024983">
    <property type="entry name" value="CHAT_dom"/>
</dbReference>
<feature type="domain" description="CHAT" evidence="1">
    <location>
        <begin position="753"/>
        <end position="1039"/>
    </location>
</feature>
<dbReference type="PANTHER" id="PTHR19959:SF119">
    <property type="entry name" value="FUNGAL LIPASE-LIKE DOMAIN-CONTAINING PROTEIN"/>
    <property type="match status" value="1"/>
</dbReference>
<sequence length="1040" mass="115191">MERAQFLKSLGDICIKCYQVSGMLQDLNQAVCVYNDAVQDGLTDGPDLADLGDVFMLRFERLGNLSDINSSISLFEKADKLTPDDHPDKFLRLSSLGISLCSRFEQLGDLNDINKSISLLEDAVQLTPESHPNKLLMMNYLGSSLFHRFKRLGDLNDINRSILLKEETIQLTADSHPNKPLRLNNLGNSLLARFEQLNDLRDISRAISILEDAVQLSPDRHPDKSSMLENLGNSLCLRFEQLGDLGDINRSISVLQEAVQLTPDNHPNKVSMLNHLGSSLLRRFGQLGDLSDINRSISLKEEAVRLIQDSHPNKPSRLNNLGNSLLARFKRLHDLSDINRAISVLEDAVQLTPDGHPDKCLWWNNLGNSLLHRFQQLGDLSDINRSISVLENTIRLTPKGHTNKPTMFYTLGNSLLYRFQRLDDICALARSIVMFEEAVRLTPDGHPSKPFMLEGLGHSFYICFKSLGDTDDLTQMISQYSLASQSTTGPTHVRFLAASKWAAHAQMSQHPSLLQAYTVALELLPQLAWLGSSISDRHHHIVEAGTIVCDAAAAAITACQYKQAVEWLEQGRSIIWGQLLQLRTPMDTLKDSHPDLADRLSFLSSQLEGSSTDQGSLELTDTKLQQSLQLISNQSHAYAYERDELINKIRGLEGFERFLLPRTFSQLSLAAQGGPVVVLNISASRCDALILRPGLYEVKHVPLPDFTLKDGQAFYTSLTSLTGAGRNISCHSDRLYGRFEGELSPEETLKHILSVLWQQIVHPVLDALSITVMANLQRIWWCPTGPLTFLPIHAAGLYEDNQPAGSKLSDFAISSYAPSLAALISGFQAQTTSEPPLQAFQMLTVAQPLTDGQSDLPGTLKEINHIQQNVAGKYHIQQLVGDAATVARVEKGMRECSWVHFACHGVQNVSHPTESALLLANSSQLTLSNIIRLFIPHADLAFLSACQTATGNKELQEESVHLAAGMLSAGYRSVIATMWSIMDDDAPNVADDVYAHLFKVSPPDSAQSAEALHIAVRKLREGSAGKKLFIYWVPYIHIGV</sequence>